<feature type="signal peptide" evidence="2">
    <location>
        <begin position="1"/>
        <end position="18"/>
    </location>
</feature>
<reference evidence="3" key="1">
    <citation type="submission" date="2021-02" db="EMBL/GenBank/DDBJ databases">
        <authorList>
            <person name="Dougan E. K."/>
            <person name="Rhodes N."/>
            <person name="Thang M."/>
            <person name="Chan C."/>
        </authorList>
    </citation>
    <scope>NUCLEOTIDE SEQUENCE</scope>
</reference>
<protein>
    <submittedName>
        <fullName evidence="3">Uncharacterized protein</fullName>
    </submittedName>
</protein>
<evidence type="ECO:0000256" key="2">
    <source>
        <dbReference type="SAM" id="SignalP"/>
    </source>
</evidence>
<feature type="compositionally biased region" description="Low complexity" evidence="1">
    <location>
        <begin position="290"/>
        <end position="302"/>
    </location>
</feature>
<evidence type="ECO:0000256" key="1">
    <source>
        <dbReference type="SAM" id="MobiDB-lite"/>
    </source>
</evidence>
<dbReference type="Proteomes" id="UP000654075">
    <property type="component" value="Unassembled WGS sequence"/>
</dbReference>
<name>A0A813H2G7_POLGL</name>
<gene>
    <name evidence="3" type="ORF">PGLA1383_LOCUS47967</name>
</gene>
<evidence type="ECO:0000313" key="4">
    <source>
        <dbReference type="Proteomes" id="UP000654075"/>
    </source>
</evidence>
<sequence length="321" mass="35489">MAAVLRLLLFTLLAGASSEDDAATGSGESKAARWFIVPADDLAAIEAFEFALVRINEMREQCEGFKLAPVRRQDYVVEETFVQDMGLYSNFRLDLEPVHGLVPTEVNVEVSRMHSVTDLSLFEVTKVTPSPCYLYSAVDDAELMVSWKSKEAQEASKCAMALLNAERGILCPQRPELQLLRVVAAAVQPAEGIVVRVQLELRESSSSFSDKTFVDQVAIIYSLDRDVPGQCTISPEIYPGRSACEMRYAEEEQTALTEDNETSVERRIRRRLRQTNSSSAKRRLSWDPTAASEAAAAAGSHGALQRPFVEAGLHLPDNFDP</sequence>
<comment type="caution">
    <text evidence="3">The sequence shown here is derived from an EMBL/GenBank/DDBJ whole genome shotgun (WGS) entry which is preliminary data.</text>
</comment>
<dbReference type="OrthoDB" id="3789175at2759"/>
<feature type="region of interest" description="Disordered" evidence="1">
    <location>
        <begin position="271"/>
        <end position="302"/>
    </location>
</feature>
<dbReference type="AlphaFoldDB" id="A0A813H2G7"/>
<keyword evidence="2" id="KW-0732">Signal</keyword>
<organism evidence="3 4">
    <name type="scientific">Polarella glacialis</name>
    <name type="common">Dinoflagellate</name>
    <dbReference type="NCBI Taxonomy" id="89957"/>
    <lineage>
        <taxon>Eukaryota</taxon>
        <taxon>Sar</taxon>
        <taxon>Alveolata</taxon>
        <taxon>Dinophyceae</taxon>
        <taxon>Suessiales</taxon>
        <taxon>Suessiaceae</taxon>
        <taxon>Polarella</taxon>
    </lineage>
</organism>
<dbReference type="EMBL" id="CAJNNV010030262">
    <property type="protein sequence ID" value="CAE8631967.1"/>
    <property type="molecule type" value="Genomic_DNA"/>
</dbReference>
<proteinExistence type="predicted"/>
<accession>A0A813H2G7</accession>
<keyword evidence="4" id="KW-1185">Reference proteome</keyword>
<feature type="non-terminal residue" evidence="3">
    <location>
        <position position="321"/>
    </location>
</feature>
<feature type="chain" id="PRO_5032831686" evidence="2">
    <location>
        <begin position="19"/>
        <end position="321"/>
    </location>
</feature>
<evidence type="ECO:0000313" key="3">
    <source>
        <dbReference type="EMBL" id="CAE8631967.1"/>
    </source>
</evidence>